<reference evidence="2" key="1">
    <citation type="journal article" date="2012" name="PLoS ONE">
        <title>Gene sets for utilization of primary and secondary nutrition supplies in the distal gut of endangered iberian lynx.</title>
        <authorList>
            <person name="Alcaide M."/>
            <person name="Messina E."/>
            <person name="Richter M."/>
            <person name="Bargiela R."/>
            <person name="Peplies J."/>
            <person name="Huws S.A."/>
            <person name="Newbold C.J."/>
            <person name="Golyshin P.N."/>
            <person name="Simon M.A."/>
            <person name="Lopez G."/>
            <person name="Yakimov M.M."/>
            <person name="Ferrer M."/>
        </authorList>
    </citation>
    <scope>NUCLEOTIDE SEQUENCE</scope>
</reference>
<proteinExistence type="predicted"/>
<organism evidence="2">
    <name type="scientific">gut metagenome</name>
    <dbReference type="NCBI Taxonomy" id="749906"/>
    <lineage>
        <taxon>unclassified sequences</taxon>
        <taxon>metagenomes</taxon>
        <taxon>organismal metagenomes</taxon>
    </lineage>
</organism>
<gene>
    <name evidence="2" type="ORF">EVA_13860</name>
</gene>
<keyword evidence="1" id="KW-1133">Transmembrane helix</keyword>
<dbReference type="EMBL" id="AMCI01004464">
    <property type="protein sequence ID" value="EJW98033.1"/>
    <property type="molecule type" value="Genomic_DNA"/>
</dbReference>
<protein>
    <submittedName>
        <fullName evidence="2">Uncharacterized protein</fullName>
    </submittedName>
</protein>
<keyword evidence="1" id="KW-0812">Transmembrane</keyword>
<sequence>MKEEDAILRKVGVENPFQVPDGYFDRLTSEVMSNLPEKDTSVFVSKEPTLWEKVKPWIYMAAMFVGAALIIRIASSNSASDTGDFVSDETEIEYINDVVDNSMLDDYALYVYLSDVDVE</sequence>
<evidence type="ECO:0000313" key="2">
    <source>
        <dbReference type="EMBL" id="EJW98033.1"/>
    </source>
</evidence>
<comment type="caution">
    <text evidence="2">The sequence shown here is derived from an EMBL/GenBank/DDBJ whole genome shotgun (WGS) entry which is preliminary data.</text>
</comment>
<dbReference type="AlphaFoldDB" id="J9FU63"/>
<evidence type="ECO:0000256" key="1">
    <source>
        <dbReference type="SAM" id="Phobius"/>
    </source>
</evidence>
<name>J9FU63_9ZZZZ</name>
<keyword evidence="1" id="KW-0472">Membrane</keyword>
<feature type="transmembrane region" description="Helical" evidence="1">
    <location>
        <begin position="57"/>
        <end position="75"/>
    </location>
</feature>
<accession>J9FU63</accession>